<evidence type="ECO:0000313" key="2">
    <source>
        <dbReference type="EMBL" id="WAZ22752.1"/>
    </source>
</evidence>
<sequence>MANQRQAVVIVHGMGEQRPLDALTMFIRAGLPPVSPGTWKFYSLRDIASESFESRRFLAPADGDRPQTEFFEHHWAHLMQGNRMSDMLPTFLKLIRRLPPKGIGFAWLASWALLLLAGWGILVLDIPFEGEKSAVENLLNIAFTVLGTGTVGVVLLFLATRFGPSFITNSFVDVVRYLDTSPRSYAVRRDIREGMVELLQRLHQAEIGGGRPRYQRVIVVAHSLGAYIAYDGITTLWGMTRNALAPGSPSLLTLEATAAAMPGRDEKRTPTPGETTRYREAQWGLWTDLRAQGNHWRITDFISCGTPMCFAERLYTKKKGDFEARVARHEIVTCPPLPQAELGPGDTPLSFTWKGKAVLNDWSPFAVVRWTNLWFPFSPSFCGFLGDWFGGPLGRLFGSGVHDVPVRGNKPWRLIPGWAHTRYFSFPNARGDDSVTRHLADALDLTAPLPEEP</sequence>
<accession>A0ABY7KH69</accession>
<proteinExistence type="predicted"/>
<feature type="transmembrane region" description="Helical" evidence="1">
    <location>
        <begin position="138"/>
        <end position="159"/>
    </location>
</feature>
<gene>
    <name evidence="2" type="ORF">STRCI_004043</name>
</gene>
<protein>
    <submittedName>
        <fullName evidence="2">Uncharacterized protein</fullName>
    </submittedName>
</protein>
<dbReference type="Proteomes" id="UP001164439">
    <property type="component" value="Chromosome"/>
</dbReference>
<keyword evidence="1" id="KW-1133">Transmembrane helix</keyword>
<feature type="transmembrane region" description="Helical" evidence="1">
    <location>
        <begin position="103"/>
        <end position="126"/>
    </location>
</feature>
<keyword evidence="1" id="KW-0472">Membrane</keyword>
<keyword evidence="1" id="KW-0812">Transmembrane</keyword>
<organism evidence="2 3">
    <name type="scientific">Streptomyces cinnabarinus</name>
    <dbReference type="NCBI Taxonomy" id="67287"/>
    <lineage>
        <taxon>Bacteria</taxon>
        <taxon>Bacillati</taxon>
        <taxon>Actinomycetota</taxon>
        <taxon>Actinomycetes</taxon>
        <taxon>Kitasatosporales</taxon>
        <taxon>Streptomycetaceae</taxon>
        <taxon>Streptomyces</taxon>
    </lineage>
</organism>
<dbReference type="EMBL" id="CP114413">
    <property type="protein sequence ID" value="WAZ22752.1"/>
    <property type="molecule type" value="Genomic_DNA"/>
</dbReference>
<evidence type="ECO:0000256" key="1">
    <source>
        <dbReference type="SAM" id="Phobius"/>
    </source>
</evidence>
<evidence type="ECO:0000313" key="3">
    <source>
        <dbReference type="Proteomes" id="UP001164439"/>
    </source>
</evidence>
<keyword evidence="3" id="KW-1185">Reference proteome</keyword>
<name>A0ABY7KH69_9ACTN</name>
<dbReference type="RefSeq" id="WP_269660350.1">
    <property type="nucleotide sequence ID" value="NZ_CP114413.1"/>
</dbReference>
<reference evidence="2" key="1">
    <citation type="submission" date="2022-12" db="EMBL/GenBank/DDBJ databases">
        <authorList>
            <person name="Ruckert C."/>
            <person name="Busche T."/>
            <person name="Kalinowski J."/>
            <person name="Wittmann C."/>
        </authorList>
    </citation>
    <scope>NUCLEOTIDE SEQUENCE</scope>
    <source>
        <strain evidence="2">DSM 40467</strain>
    </source>
</reference>